<dbReference type="SUPFAM" id="SSF53167">
    <property type="entry name" value="Purine and uridine phosphorylases"/>
    <property type="match status" value="1"/>
</dbReference>
<dbReference type="InterPro" id="IPR002110">
    <property type="entry name" value="Ankyrin_rpt"/>
</dbReference>
<dbReference type="InterPro" id="IPR056884">
    <property type="entry name" value="NPHP3-like_N"/>
</dbReference>
<dbReference type="PROSITE" id="PS50088">
    <property type="entry name" value="ANK_REPEAT"/>
    <property type="match status" value="2"/>
</dbReference>
<name>A0ABR0T103_9HYPO</name>
<dbReference type="SMART" id="SM00248">
    <property type="entry name" value="ANK"/>
    <property type="match status" value="3"/>
</dbReference>
<dbReference type="PANTHER" id="PTHR46082">
    <property type="entry name" value="ATP/GTP-BINDING PROTEIN-RELATED"/>
    <property type="match status" value="1"/>
</dbReference>
<dbReference type="Pfam" id="PF24883">
    <property type="entry name" value="NPHP3_N"/>
    <property type="match status" value="1"/>
</dbReference>
<dbReference type="SUPFAM" id="SSF48403">
    <property type="entry name" value="Ankyrin repeat"/>
    <property type="match status" value="1"/>
</dbReference>
<dbReference type="Gene3D" id="1.25.40.20">
    <property type="entry name" value="Ankyrin repeat-containing domain"/>
    <property type="match status" value="1"/>
</dbReference>
<keyword evidence="2" id="KW-0040">ANK repeat</keyword>
<feature type="domain" description="Nephrocystin 3-like N-terminal" evidence="3">
    <location>
        <begin position="380"/>
        <end position="424"/>
    </location>
</feature>
<dbReference type="Pfam" id="PF12796">
    <property type="entry name" value="Ank_2"/>
    <property type="match status" value="1"/>
</dbReference>
<dbReference type="Gene3D" id="3.40.50.1580">
    <property type="entry name" value="Nucleoside phosphorylase domain"/>
    <property type="match status" value="1"/>
</dbReference>
<keyword evidence="5" id="KW-1185">Reference proteome</keyword>
<reference evidence="4 5" key="1">
    <citation type="submission" date="2024-01" db="EMBL/GenBank/DDBJ databases">
        <title>Complete genome of Cladobotryum mycophilum ATHUM6906.</title>
        <authorList>
            <person name="Christinaki A.C."/>
            <person name="Myridakis A.I."/>
            <person name="Kouvelis V.N."/>
        </authorList>
    </citation>
    <scope>NUCLEOTIDE SEQUENCE [LARGE SCALE GENOMIC DNA]</scope>
    <source>
        <strain evidence="4 5">ATHUM6906</strain>
    </source>
</reference>
<organism evidence="4 5">
    <name type="scientific">Cladobotryum mycophilum</name>
    <dbReference type="NCBI Taxonomy" id="491253"/>
    <lineage>
        <taxon>Eukaryota</taxon>
        <taxon>Fungi</taxon>
        <taxon>Dikarya</taxon>
        <taxon>Ascomycota</taxon>
        <taxon>Pezizomycotina</taxon>
        <taxon>Sordariomycetes</taxon>
        <taxon>Hypocreomycetidae</taxon>
        <taxon>Hypocreales</taxon>
        <taxon>Hypocreaceae</taxon>
        <taxon>Cladobotryum</taxon>
    </lineage>
</organism>
<keyword evidence="1" id="KW-0677">Repeat</keyword>
<feature type="repeat" description="ANK" evidence="2">
    <location>
        <begin position="684"/>
        <end position="716"/>
    </location>
</feature>
<evidence type="ECO:0000259" key="3">
    <source>
        <dbReference type="Pfam" id="PF24883"/>
    </source>
</evidence>
<evidence type="ECO:0000256" key="1">
    <source>
        <dbReference type="ARBA" id="ARBA00022737"/>
    </source>
</evidence>
<protein>
    <submittedName>
        <fullName evidence="4">Ankyrin-2</fullName>
    </submittedName>
</protein>
<dbReference type="InterPro" id="IPR053137">
    <property type="entry name" value="NLR-like"/>
</dbReference>
<gene>
    <name evidence="4" type="ORF">PT974_03000</name>
</gene>
<evidence type="ECO:0000313" key="4">
    <source>
        <dbReference type="EMBL" id="KAK5997636.1"/>
    </source>
</evidence>
<dbReference type="InterPro" id="IPR035994">
    <property type="entry name" value="Nucleoside_phosphorylase_sf"/>
</dbReference>
<dbReference type="Proteomes" id="UP001338125">
    <property type="component" value="Unassembled WGS sequence"/>
</dbReference>
<feature type="repeat" description="ANK" evidence="2">
    <location>
        <begin position="717"/>
        <end position="749"/>
    </location>
</feature>
<dbReference type="InterPro" id="IPR036770">
    <property type="entry name" value="Ankyrin_rpt-contain_sf"/>
</dbReference>
<dbReference type="EMBL" id="JAVFKD010000002">
    <property type="protein sequence ID" value="KAK5997636.1"/>
    <property type="molecule type" value="Genomic_DNA"/>
</dbReference>
<proteinExistence type="predicted"/>
<sequence>MSDPKNYTVGWICAIKPKYVAARAFLDDLNRALDSVAAKDDNVYTLGRIGKHNVIIAVLLGGEYGLVSAARVANDLQHSFPDIRIGLMGGIDGGAPSKNHDLRHGDVVVSRPENGHGGVFQYDFGKTIQRQDFHQTKLLNQPLSLLRAATVAIEAIYESDGYQLNDVIDDLLISKSKLRKLYGRPDPSSDRLFGSDLVHPTDADASCTASCGSRPRQMIQRSERKEDEGDPAVHYGIIASVNQLMKDDSIRDKLAAERNILCFEMEAAGLMNNFPCLIIRGICDYSGSHKNKEWQCYAAIVAAAYAKDLLYQIAPSKIKAKRQIGEQLRVVIDTLGKVEEQVDKVIVTSKRAEERKILDWLTPINYGPQQSDISRLLQSGTCQWFLDSPEYRTWVDSDEGQISFCPGIPGAGKTVLTSTVNDVLGYLESSISQLPRVVDQKPEPRDAIKSSIVLTSPIISRFPQGKEVSQNYPPCVAEFITDSNTYNYAYDSAIERISSQLPEQELAKQTLIWITFAKRSLTELELQTSLAVEIESGVIRPVHYTTQEHFERKLELWFLNPELYILEICITYISFRMFGIGPCHTEEEYEAMLQSNQFYEYAASKWGYHAPKNKTPSEIMMLFLQDQQKVSATSQTLPRWSEDFEHQRVDVSLMTGLHVAAYFGLESSVHWLLNGNDPDLRSGRGRTPLSLAAENGHDAIIELLLDSGATIDATSPNGETPLHLVALYKCESTVNLLLNKGAPINIQNKKKASHHLTRL</sequence>
<accession>A0ABR0T103</accession>
<evidence type="ECO:0000256" key="2">
    <source>
        <dbReference type="PROSITE-ProRule" id="PRU00023"/>
    </source>
</evidence>
<dbReference type="PROSITE" id="PS50297">
    <property type="entry name" value="ANK_REP_REGION"/>
    <property type="match status" value="2"/>
</dbReference>
<dbReference type="PRINTS" id="PR01415">
    <property type="entry name" value="ANKYRIN"/>
</dbReference>
<evidence type="ECO:0000313" key="5">
    <source>
        <dbReference type="Proteomes" id="UP001338125"/>
    </source>
</evidence>
<dbReference type="PANTHER" id="PTHR46082:SF11">
    <property type="entry name" value="AAA+ ATPASE DOMAIN-CONTAINING PROTEIN-RELATED"/>
    <property type="match status" value="1"/>
</dbReference>
<comment type="caution">
    <text evidence="4">The sequence shown here is derived from an EMBL/GenBank/DDBJ whole genome shotgun (WGS) entry which is preliminary data.</text>
</comment>